<dbReference type="InterPro" id="IPR017853">
    <property type="entry name" value="GH"/>
</dbReference>
<dbReference type="AlphaFoldDB" id="A0A9D9ECK7"/>
<dbReference type="PANTHER" id="PTHR42732">
    <property type="entry name" value="BETA-GALACTOSIDASE"/>
    <property type="match status" value="1"/>
</dbReference>
<evidence type="ECO:0000313" key="10">
    <source>
        <dbReference type="EMBL" id="MBO8445452.1"/>
    </source>
</evidence>
<dbReference type="Pfam" id="PF18565">
    <property type="entry name" value="Glyco_hydro2_C5"/>
    <property type="match status" value="1"/>
</dbReference>
<dbReference type="InterPro" id="IPR008964">
    <property type="entry name" value="Invasin/intimin_cell_adhesion"/>
</dbReference>
<evidence type="ECO:0000256" key="3">
    <source>
        <dbReference type="ARBA" id="ARBA00023295"/>
    </source>
</evidence>
<keyword evidence="4" id="KW-0732">Signal</keyword>
<dbReference type="SUPFAM" id="SSF51445">
    <property type="entry name" value="(Trans)glycosidases"/>
    <property type="match status" value="1"/>
</dbReference>
<dbReference type="Gene3D" id="3.20.20.80">
    <property type="entry name" value="Glycosidases"/>
    <property type="match status" value="1"/>
</dbReference>
<dbReference type="SUPFAM" id="SSF49785">
    <property type="entry name" value="Galactose-binding domain-like"/>
    <property type="match status" value="1"/>
</dbReference>
<feature type="signal peptide" evidence="4">
    <location>
        <begin position="1"/>
        <end position="22"/>
    </location>
</feature>
<dbReference type="Gene3D" id="2.60.40.10">
    <property type="entry name" value="Immunoglobulins"/>
    <property type="match status" value="3"/>
</dbReference>
<dbReference type="InterPro" id="IPR051913">
    <property type="entry name" value="GH2_Domain-Containing"/>
</dbReference>
<feature type="domain" description="Glycoside hydrolase family 2 catalytic" evidence="6">
    <location>
        <begin position="313"/>
        <end position="540"/>
    </location>
</feature>
<dbReference type="SUPFAM" id="SSF49373">
    <property type="entry name" value="Invasin/intimin cell-adhesion fragments"/>
    <property type="match status" value="1"/>
</dbReference>
<dbReference type="Pfam" id="PF02836">
    <property type="entry name" value="Glyco_hydro_2_C"/>
    <property type="match status" value="1"/>
</dbReference>
<feature type="domain" description="Glycoside hydrolase family 2 immunoglobulin-like beta-sandwich" evidence="5">
    <location>
        <begin position="227"/>
        <end position="307"/>
    </location>
</feature>
<feature type="domain" description="DUF4982" evidence="8">
    <location>
        <begin position="635"/>
        <end position="713"/>
    </location>
</feature>
<gene>
    <name evidence="10" type="ORF">IAC23_07145</name>
</gene>
<evidence type="ECO:0000256" key="2">
    <source>
        <dbReference type="ARBA" id="ARBA00022801"/>
    </source>
</evidence>
<feature type="domain" description="Glycosyl hydrolases family 2 sugar binding" evidence="7">
    <location>
        <begin position="31"/>
        <end position="191"/>
    </location>
</feature>
<sequence length="836" mass="94361">MIRNKALFTSITAFLIPLAALAQPRSETLLEKGWKFTREDAAEFAGTQYDDSGWQDVSVPHDWAIYGPFSVQNDKHHTAILQDGQTDPMEHAGRTGGLPFTGAGWYRLEFNAPDMDGGRRCTLVFDGAMSHAKVYVNGHEACFWPYGYNSFHFDATPFVKKGTNTIAVRLENETESSRWYPGAGLYRNVHLIFTEDAHIPVWGTQIITEELGNNFAKVSQRTSLDFPEEKSFSDYTIVTELLDSDGKAVASGRMEGTEFDGEIFRQDFTVENPHLWTPETPYLYTSVSRIYEDGVMKDEYRTTFGIRTAEIIHGKGFFLNGERVEFKGVCNHHDLGPLGGIANEAGIRRQIRILKGMGCNAIRTSHNMPAPELVKACDEMGMMLMSESFDEWATAKVQNGYHKIFDEWAEKDLVNLLRHYRNNPSIVMWCIGNEVPDQWNGDKGPKLSQMLQDICHREDPTRPVTQGMDAPDAVVNNNMAAVMDVPGFNYRPHKYQENYAKLPQGIILGSETASTLSSRGIYKFPVVRRSMHKYPDHQASSYDVEHCGWSNLPEDDFIQHEDLPYCIGEFVWTGFDYLGEPTPYYSDWPSHSSLFGIIDLAGIPKDRYWLYRSHWNKEAETLHILPHWNWEGREGEVTPIFVYTNYPCAEVFINGKSQGKRTKDLSVTVFNSADSVSMANLKRQSRYRLMWMDTVYEPGTVKVVAYDENGKPAAEKEIHTAGKPYRIELEADRTSIKADGKDLSFITVKVTDKDGNLCPLADNEIKFKVKGNGWYRAGANGDPTSLESFQAPHMKVFSGMMTAIVSSTEEAGEIILEATSKGLKKAEISIVSTQDL</sequence>
<keyword evidence="3" id="KW-0326">Glycosidase</keyword>
<feature type="domain" description="Glycoside hydrolase family 2" evidence="9">
    <location>
        <begin position="727"/>
        <end position="828"/>
    </location>
</feature>
<evidence type="ECO:0000259" key="5">
    <source>
        <dbReference type="Pfam" id="PF00703"/>
    </source>
</evidence>
<reference evidence="10" key="1">
    <citation type="submission" date="2020-10" db="EMBL/GenBank/DDBJ databases">
        <authorList>
            <person name="Gilroy R."/>
        </authorList>
    </citation>
    <scope>NUCLEOTIDE SEQUENCE</scope>
    <source>
        <strain evidence="10">D5-748</strain>
    </source>
</reference>
<dbReference type="InterPro" id="IPR006103">
    <property type="entry name" value="Glyco_hydro_2_cat"/>
</dbReference>
<dbReference type="Pfam" id="PF16355">
    <property type="entry name" value="DUF4982"/>
    <property type="match status" value="1"/>
</dbReference>
<evidence type="ECO:0000256" key="4">
    <source>
        <dbReference type="SAM" id="SignalP"/>
    </source>
</evidence>
<proteinExistence type="inferred from homology"/>
<comment type="caution">
    <text evidence="10">The sequence shown here is derived from an EMBL/GenBank/DDBJ whole genome shotgun (WGS) entry which is preliminary data.</text>
</comment>
<dbReference type="SUPFAM" id="SSF49303">
    <property type="entry name" value="beta-Galactosidase/glucuronidase domain"/>
    <property type="match status" value="1"/>
</dbReference>
<dbReference type="InterPro" id="IPR006102">
    <property type="entry name" value="Ig-like_GH2"/>
</dbReference>
<dbReference type="InterPro" id="IPR006104">
    <property type="entry name" value="Glyco_hydro_2_N"/>
</dbReference>
<dbReference type="InterPro" id="IPR008979">
    <property type="entry name" value="Galactose-bd-like_sf"/>
</dbReference>
<dbReference type="InterPro" id="IPR036156">
    <property type="entry name" value="Beta-gal/glucu_dom_sf"/>
</dbReference>
<evidence type="ECO:0000259" key="8">
    <source>
        <dbReference type="Pfam" id="PF16355"/>
    </source>
</evidence>
<evidence type="ECO:0000259" key="7">
    <source>
        <dbReference type="Pfam" id="PF02837"/>
    </source>
</evidence>
<comment type="similarity">
    <text evidence="1">Belongs to the glycosyl hydrolase 2 family.</text>
</comment>
<dbReference type="Pfam" id="PF00703">
    <property type="entry name" value="Glyco_hydro_2"/>
    <property type="match status" value="1"/>
</dbReference>
<name>A0A9D9ECK7_9BACT</name>
<dbReference type="Gene3D" id="2.60.120.260">
    <property type="entry name" value="Galactose-binding domain-like"/>
    <property type="match status" value="1"/>
</dbReference>
<dbReference type="InterPro" id="IPR040605">
    <property type="entry name" value="Glyco_hydro2_dom5"/>
</dbReference>
<dbReference type="InterPro" id="IPR013783">
    <property type="entry name" value="Ig-like_fold"/>
</dbReference>
<evidence type="ECO:0000313" key="11">
    <source>
        <dbReference type="Proteomes" id="UP000823619"/>
    </source>
</evidence>
<dbReference type="Pfam" id="PF02837">
    <property type="entry name" value="Glyco_hydro_2_N"/>
    <property type="match status" value="1"/>
</dbReference>
<evidence type="ECO:0000259" key="6">
    <source>
        <dbReference type="Pfam" id="PF02836"/>
    </source>
</evidence>
<accession>A0A9D9ECK7</accession>
<dbReference type="GO" id="GO:0004553">
    <property type="term" value="F:hydrolase activity, hydrolyzing O-glycosyl compounds"/>
    <property type="evidence" value="ECO:0007669"/>
    <property type="project" value="InterPro"/>
</dbReference>
<dbReference type="Proteomes" id="UP000823619">
    <property type="component" value="Unassembled WGS sequence"/>
</dbReference>
<dbReference type="PRINTS" id="PR00132">
    <property type="entry name" value="GLHYDRLASE2"/>
</dbReference>
<protein>
    <submittedName>
        <fullName evidence="10">DUF4982 domain-containing protein</fullName>
    </submittedName>
</protein>
<dbReference type="EMBL" id="JADIMO010000093">
    <property type="protein sequence ID" value="MBO8445452.1"/>
    <property type="molecule type" value="Genomic_DNA"/>
</dbReference>
<feature type="chain" id="PRO_5038789913" evidence="4">
    <location>
        <begin position="23"/>
        <end position="836"/>
    </location>
</feature>
<keyword evidence="2" id="KW-0378">Hydrolase</keyword>
<evidence type="ECO:0000256" key="1">
    <source>
        <dbReference type="ARBA" id="ARBA00007401"/>
    </source>
</evidence>
<organism evidence="10 11">
    <name type="scientific">Candidatus Cryptobacteroides merdavium</name>
    <dbReference type="NCBI Taxonomy" id="2840769"/>
    <lineage>
        <taxon>Bacteria</taxon>
        <taxon>Pseudomonadati</taxon>
        <taxon>Bacteroidota</taxon>
        <taxon>Bacteroidia</taxon>
        <taxon>Bacteroidales</taxon>
        <taxon>Candidatus Cryptobacteroides</taxon>
    </lineage>
</organism>
<dbReference type="GO" id="GO:0005975">
    <property type="term" value="P:carbohydrate metabolic process"/>
    <property type="evidence" value="ECO:0007669"/>
    <property type="project" value="InterPro"/>
</dbReference>
<evidence type="ECO:0000259" key="9">
    <source>
        <dbReference type="Pfam" id="PF18565"/>
    </source>
</evidence>
<dbReference type="InterPro" id="IPR006101">
    <property type="entry name" value="Glyco_hydro_2"/>
</dbReference>
<reference evidence="10" key="2">
    <citation type="journal article" date="2021" name="PeerJ">
        <title>Extensive microbial diversity within the chicken gut microbiome revealed by metagenomics and culture.</title>
        <authorList>
            <person name="Gilroy R."/>
            <person name="Ravi A."/>
            <person name="Getino M."/>
            <person name="Pursley I."/>
            <person name="Horton D.L."/>
            <person name="Alikhan N.F."/>
            <person name="Baker D."/>
            <person name="Gharbi K."/>
            <person name="Hall N."/>
            <person name="Watson M."/>
            <person name="Adriaenssens E.M."/>
            <person name="Foster-Nyarko E."/>
            <person name="Jarju S."/>
            <person name="Secka A."/>
            <person name="Antonio M."/>
            <person name="Oren A."/>
            <person name="Chaudhuri R.R."/>
            <person name="La Ragione R."/>
            <person name="Hildebrand F."/>
            <person name="Pallen M.J."/>
        </authorList>
    </citation>
    <scope>NUCLEOTIDE SEQUENCE</scope>
    <source>
        <strain evidence="10">D5-748</strain>
    </source>
</reference>
<dbReference type="InterPro" id="IPR032311">
    <property type="entry name" value="DUF4982"/>
</dbReference>
<dbReference type="PANTHER" id="PTHR42732:SF1">
    <property type="entry name" value="BETA-MANNOSIDASE"/>
    <property type="match status" value="1"/>
</dbReference>